<organism evidence="15 16">
    <name type="scientific">Folsomia candida</name>
    <name type="common">Springtail</name>
    <dbReference type="NCBI Taxonomy" id="158441"/>
    <lineage>
        <taxon>Eukaryota</taxon>
        <taxon>Metazoa</taxon>
        <taxon>Ecdysozoa</taxon>
        <taxon>Arthropoda</taxon>
        <taxon>Hexapoda</taxon>
        <taxon>Collembola</taxon>
        <taxon>Entomobryomorpha</taxon>
        <taxon>Isotomoidea</taxon>
        <taxon>Isotomidae</taxon>
        <taxon>Proisotominae</taxon>
        <taxon>Folsomia</taxon>
    </lineage>
</organism>
<dbReference type="Proteomes" id="UP000198287">
    <property type="component" value="Unassembled WGS sequence"/>
</dbReference>
<keyword evidence="6" id="KW-0479">Metal-binding</keyword>
<evidence type="ECO:0000256" key="5">
    <source>
        <dbReference type="ARBA" id="ARBA00022679"/>
    </source>
</evidence>
<dbReference type="PROSITE" id="PS00114">
    <property type="entry name" value="PRPP_SYNTHASE"/>
    <property type="match status" value="1"/>
</dbReference>
<dbReference type="InterPro" id="IPR029057">
    <property type="entry name" value="PRTase-like"/>
</dbReference>
<dbReference type="SUPFAM" id="SSF53271">
    <property type="entry name" value="PRTase-like"/>
    <property type="match status" value="1"/>
</dbReference>
<dbReference type="OMA" id="FFTICHA"/>
<evidence type="ECO:0000256" key="1">
    <source>
        <dbReference type="ARBA" id="ARBA00003018"/>
    </source>
</evidence>
<keyword evidence="9 15" id="KW-0418">Kinase</keyword>
<dbReference type="OrthoDB" id="413572at2759"/>
<evidence type="ECO:0000256" key="7">
    <source>
        <dbReference type="ARBA" id="ARBA00022727"/>
    </source>
</evidence>
<dbReference type="AlphaFoldDB" id="A0A226E918"/>
<gene>
    <name evidence="15" type="ORF">Fcan01_10808</name>
</gene>
<dbReference type="EC" id="2.7.6.1" evidence="4"/>
<sequence>MSKIKLFSGSSNGELAQLIASHLGIQLGKTKAAKFSNLETSVEILESVRGDDVFIIQSGCGAVNDNIMELLIMISACKGASAARVTAVIPCYPYARQNSKDKSRAPITAKLVANMLGVAGADHIITVDLHASQIQGFFNIPVDNLYAEPVILKWIKENIPNWQKAVLVSPDAGGTKRVTSLSDGLDLDFALIHQEKGQGNIKASIVLVGDVADKISIMVDDMADTCGTICRAAAKLQEAGSSKIYAILTHGILSGKGISRINASCIETVGVTNSIPQGGHIQECARVKCIDISLMLAEAVRRTHNGESISQLFTNGGF</sequence>
<dbReference type="GO" id="GO:0005737">
    <property type="term" value="C:cytoplasm"/>
    <property type="evidence" value="ECO:0007669"/>
    <property type="project" value="TreeGrafter"/>
</dbReference>
<keyword evidence="10" id="KW-0067">ATP-binding</keyword>
<name>A0A226E918_FOLCA</name>
<evidence type="ECO:0000256" key="11">
    <source>
        <dbReference type="ARBA" id="ARBA00022842"/>
    </source>
</evidence>
<dbReference type="STRING" id="158441.A0A226E918"/>
<evidence type="ECO:0000256" key="12">
    <source>
        <dbReference type="ARBA" id="ARBA00026067"/>
    </source>
</evidence>
<dbReference type="GO" id="GO:0005524">
    <property type="term" value="F:ATP binding"/>
    <property type="evidence" value="ECO:0007669"/>
    <property type="project" value="UniProtKB-KW"/>
</dbReference>
<dbReference type="FunFam" id="3.40.50.2020:FF:000011">
    <property type="entry name" value="Putative ribose-phosphate pyrophosphokinase 1"/>
    <property type="match status" value="1"/>
</dbReference>
<dbReference type="InterPro" id="IPR005946">
    <property type="entry name" value="Rib-P_diPkinase"/>
</dbReference>
<evidence type="ECO:0000256" key="8">
    <source>
        <dbReference type="ARBA" id="ARBA00022741"/>
    </source>
</evidence>
<comment type="function">
    <text evidence="1">Catalyzes the synthesis of phosphoribosylpyrophosphate (PRPP) that is essential for nucleotide synthesis.</text>
</comment>
<comment type="caution">
    <text evidence="15">The sequence shown here is derived from an EMBL/GenBank/DDBJ whole genome shotgun (WGS) entry which is preliminary data.</text>
</comment>
<reference evidence="15 16" key="1">
    <citation type="submission" date="2015-12" db="EMBL/GenBank/DDBJ databases">
        <title>The genome of Folsomia candida.</title>
        <authorList>
            <person name="Faddeeva A."/>
            <person name="Derks M.F."/>
            <person name="Anvar Y."/>
            <person name="Smit S."/>
            <person name="Van Straalen N."/>
            <person name="Roelofs D."/>
        </authorList>
    </citation>
    <scope>NUCLEOTIDE SEQUENCE [LARGE SCALE GENOMIC DNA]</scope>
    <source>
        <strain evidence="15 16">VU population</strain>
        <tissue evidence="15">Whole body</tissue>
    </source>
</reference>
<evidence type="ECO:0000313" key="16">
    <source>
        <dbReference type="Proteomes" id="UP000198287"/>
    </source>
</evidence>
<dbReference type="CDD" id="cd06223">
    <property type="entry name" value="PRTases_typeI"/>
    <property type="match status" value="1"/>
</dbReference>
<dbReference type="GO" id="GO:0006164">
    <property type="term" value="P:purine nucleotide biosynthetic process"/>
    <property type="evidence" value="ECO:0007669"/>
    <property type="project" value="TreeGrafter"/>
</dbReference>
<evidence type="ECO:0000256" key="6">
    <source>
        <dbReference type="ARBA" id="ARBA00022723"/>
    </source>
</evidence>
<dbReference type="GO" id="GO:0006015">
    <property type="term" value="P:5-phosphoribose 1-diphosphate biosynthetic process"/>
    <property type="evidence" value="ECO:0007669"/>
    <property type="project" value="UniProtKB-UniPathway"/>
</dbReference>
<keyword evidence="16" id="KW-1185">Reference proteome</keyword>
<dbReference type="NCBIfam" id="NF002320">
    <property type="entry name" value="PRK01259.1"/>
    <property type="match status" value="1"/>
</dbReference>
<keyword evidence="7" id="KW-0545">Nucleotide biosynthesis</keyword>
<comment type="subunit">
    <text evidence="12">Homodimer. The active form is probably a hexamer composed of 3 homodimers.</text>
</comment>
<evidence type="ECO:0000256" key="9">
    <source>
        <dbReference type="ARBA" id="ARBA00022777"/>
    </source>
</evidence>
<evidence type="ECO:0000256" key="4">
    <source>
        <dbReference type="ARBA" id="ARBA00013247"/>
    </source>
</evidence>
<dbReference type="PANTHER" id="PTHR10210">
    <property type="entry name" value="RIBOSE-PHOSPHATE DIPHOSPHOKINASE FAMILY MEMBER"/>
    <property type="match status" value="1"/>
</dbReference>
<protein>
    <recommendedName>
        <fullName evidence="4">ribose-phosphate diphosphokinase</fullName>
        <ecNumber evidence="4">2.7.6.1</ecNumber>
    </recommendedName>
</protein>
<dbReference type="UniPathway" id="UPA00087">
    <property type="reaction ID" value="UER00172"/>
</dbReference>
<evidence type="ECO:0000259" key="14">
    <source>
        <dbReference type="Pfam" id="PF13793"/>
    </source>
</evidence>
<dbReference type="InterPro" id="IPR029099">
    <property type="entry name" value="Pribosyltran_N"/>
</dbReference>
<feature type="domain" description="Ribose-phosphate pyrophosphokinase N-terminal" evidence="14">
    <location>
        <begin position="4"/>
        <end position="120"/>
    </location>
</feature>
<accession>A0A226E918</accession>
<evidence type="ECO:0000256" key="3">
    <source>
        <dbReference type="ARBA" id="ARBA00006478"/>
    </source>
</evidence>
<dbReference type="GO" id="GO:0009156">
    <property type="term" value="P:ribonucleoside monophosphate biosynthetic process"/>
    <property type="evidence" value="ECO:0007669"/>
    <property type="project" value="InterPro"/>
</dbReference>
<evidence type="ECO:0000256" key="10">
    <source>
        <dbReference type="ARBA" id="ARBA00022840"/>
    </source>
</evidence>
<comment type="pathway">
    <text evidence="2">Metabolic intermediate biosynthesis; 5-phospho-alpha-D-ribose 1-diphosphate biosynthesis; 5-phospho-alpha-D-ribose 1-diphosphate from D-ribose 5-phosphate (route I): step 1/1.</text>
</comment>
<dbReference type="NCBIfam" id="TIGR01251">
    <property type="entry name" value="ribP_PPkin"/>
    <property type="match status" value="1"/>
</dbReference>
<dbReference type="EMBL" id="LNIX01000005">
    <property type="protein sequence ID" value="OXA53870.1"/>
    <property type="molecule type" value="Genomic_DNA"/>
</dbReference>
<dbReference type="Gene3D" id="3.40.50.2020">
    <property type="match status" value="2"/>
</dbReference>
<dbReference type="InterPro" id="IPR000842">
    <property type="entry name" value="PRib_PP_synth_CS"/>
</dbReference>
<dbReference type="SMART" id="SM01400">
    <property type="entry name" value="Pribosyltran_N"/>
    <property type="match status" value="1"/>
</dbReference>
<keyword evidence="5" id="KW-0808">Transferase</keyword>
<dbReference type="GO" id="GO:0016301">
    <property type="term" value="F:kinase activity"/>
    <property type="evidence" value="ECO:0007669"/>
    <property type="project" value="UniProtKB-KW"/>
</dbReference>
<proteinExistence type="inferred from homology"/>
<dbReference type="Pfam" id="PF14572">
    <property type="entry name" value="Pribosyl_synth"/>
    <property type="match status" value="1"/>
</dbReference>
<evidence type="ECO:0000313" key="15">
    <source>
        <dbReference type="EMBL" id="OXA53870.1"/>
    </source>
</evidence>
<keyword evidence="8" id="KW-0547">Nucleotide-binding</keyword>
<comment type="similarity">
    <text evidence="3">Belongs to the ribose-phosphate pyrophosphokinase family.</text>
</comment>
<evidence type="ECO:0000256" key="2">
    <source>
        <dbReference type="ARBA" id="ARBA00004996"/>
    </source>
</evidence>
<dbReference type="GO" id="GO:0004749">
    <property type="term" value="F:ribose phosphate diphosphokinase activity"/>
    <property type="evidence" value="ECO:0007669"/>
    <property type="project" value="UniProtKB-EC"/>
</dbReference>
<dbReference type="PANTHER" id="PTHR10210:SF32">
    <property type="entry name" value="RIBOSE-PHOSPHATE PYROPHOSPHOKINASE 2"/>
    <property type="match status" value="1"/>
</dbReference>
<evidence type="ECO:0000256" key="13">
    <source>
        <dbReference type="ARBA" id="ARBA00049535"/>
    </source>
</evidence>
<dbReference type="GO" id="GO:0002189">
    <property type="term" value="C:ribose phosphate diphosphokinase complex"/>
    <property type="evidence" value="ECO:0007669"/>
    <property type="project" value="TreeGrafter"/>
</dbReference>
<dbReference type="Pfam" id="PF13793">
    <property type="entry name" value="Pribosyltran_N"/>
    <property type="match status" value="1"/>
</dbReference>
<comment type="catalytic activity">
    <reaction evidence="13">
        <text>D-ribose 5-phosphate + ATP = 5-phospho-alpha-D-ribose 1-diphosphate + AMP + H(+)</text>
        <dbReference type="Rhea" id="RHEA:15609"/>
        <dbReference type="ChEBI" id="CHEBI:15378"/>
        <dbReference type="ChEBI" id="CHEBI:30616"/>
        <dbReference type="ChEBI" id="CHEBI:58017"/>
        <dbReference type="ChEBI" id="CHEBI:78346"/>
        <dbReference type="ChEBI" id="CHEBI:456215"/>
        <dbReference type="EC" id="2.7.6.1"/>
    </reaction>
</comment>
<dbReference type="GO" id="GO:0000287">
    <property type="term" value="F:magnesium ion binding"/>
    <property type="evidence" value="ECO:0007669"/>
    <property type="project" value="InterPro"/>
</dbReference>
<keyword evidence="11" id="KW-0460">Magnesium</keyword>
<dbReference type="InterPro" id="IPR000836">
    <property type="entry name" value="PRTase_dom"/>
</dbReference>